<keyword evidence="1" id="KW-0812">Transmembrane</keyword>
<keyword evidence="1" id="KW-1133">Transmembrane helix</keyword>
<name>A0A7S1S485_ALECA</name>
<keyword evidence="1" id="KW-0472">Membrane</keyword>
<protein>
    <submittedName>
        <fullName evidence="2">Uncharacterized protein</fullName>
    </submittedName>
</protein>
<feature type="transmembrane region" description="Helical" evidence="1">
    <location>
        <begin position="7"/>
        <end position="27"/>
    </location>
</feature>
<proteinExistence type="predicted"/>
<evidence type="ECO:0000256" key="1">
    <source>
        <dbReference type="SAM" id="Phobius"/>
    </source>
</evidence>
<accession>A0A7S1S485</accession>
<dbReference type="EMBL" id="HBGE01101245">
    <property type="protein sequence ID" value="CAD9183551.1"/>
    <property type="molecule type" value="Transcribed_RNA"/>
</dbReference>
<organism evidence="2">
    <name type="scientific">Alexandrium catenella</name>
    <name type="common">Red tide dinoflagellate</name>
    <name type="synonym">Gonyaulax catenella</name>
    <dbReference type="NCBI Taxonomy" id="2925"/>
    <lineage>
        <taxon>Eukaryota</taxon>
        <taxon>Sar</taxon>
        <taxon>Alveolata</taxon>
        <taxon>Dinophyceae</taxon>
        <taxon>Gonyaulacales</taxon>
        <taxon>Pyrocystaceae</taxon>
        <taxon>Alexandrium</taxon>
    </lineage>
</organism>
<sequence length="194" mass="21985">MMYLKLYRFLGAIYGGNLLFVLLPGLYLTQQLSVGSQVDSLHGALDGHGGHSVQSGHRGGFAGYSGIMLVLLLWSAARLVGCVWGVYWLEVPRRMAMLRDLEESCSREVLLAWLRNRCECSEEEFQAEKALLKEKSPGEEREAFRRRDDGPFATFTREHDTTIVAIESMAQRLYAQGDRELQELVHKVVFRESS</sequence>
<feature type="transmembrane region" description="Helical" evidence="1">
    <location>
        <begin position="61"/>
        <end position="89"/>
    </location>
</feature>
<reference evidence="2" key="1">
    <citation type="submission" date="2021-01" db="EMBL/GenBank/DDBJ databases">
        <authorList>
            <person name="Corre E."/>
            <person name="Pelletier E."/>
            <person name="Niang G."/>
            <person name="Scheremetjew M."/>
            <person name="Finn R."/>
            <person name="Kale V."/>
            <person name="Holt S."/>
            <person name="Cochrane G."/>
            <person name="Meng A."/>
            <person name="Brown T."/>
            <person name="Cohen L."/>
        </authorList>
    </citation>
    <scope>NUCLEOTIDE SEQUENCE</scope>
    <source>
        <strain evidence="2">OF101</strain>
    </source>
</reference>
<evidence type="ECO:0000313" key="2">
    <source>
        <dbReference type="EMBL" id="CAD9183551.1"/>
    </source>
</evidence>
<gene>
    <name evidence="2" type="ORF">ACAT0790_LOCUS60323</name>
</gene>
<dbReference type="AlphaFoldDB" id="A0A7S1S485"/>